<dbReference type="InterPro" id="IPR029045">
    <property type="entry name" value="ClpP/crotonase-like_dom_sf"/>
</dbReference>
<comment type="caution">
    <text evidence="2">The sequence shown here is derived from an EMBL/GenBank/DDBJ whole genome shotgun (WGS) entry which is preliminary data.</text>
</comment>
<feature type="transmembrane region" description="Helical" evidence="1">
    <location>
        <begin position="31"/>
        <end position="50"/>
    </location>
</feature>
<keyword evidence="1" id="KW-0472">Membrane</keyword>
<dbReference type="EMBL" id="JAFLWW010000001">
    <property type="protein sequence ID" value="MBT1154563.1"/>
    <property type="molecule type" value="Genomic_DNA"/>
</dbReference>
<sequence length="557" mass="58936">MPDTLQVPAPAVLSLGSGWFGGSAMGKGSRAVWQDLVLFFALAIAVALLLPASAQAAKTKAPENDGPPMRFVVVRSSSPGCEPFCPEWISAEGAITPATPAAFKKFLKKLGDKRLPVIVTSPGGRVEAALELGRMLRARKLDIGVGLTRFVECAPEQKGCKLDPARKGIYQGALYSAGAYCASACSIMFAGGVRRHVGQWAYMGVHQVTSHVTQQKITYRETYKVVKGKRKTVSRKVVRRKTVGSYTTTKMGKAFNATMLAYLKEMGVKQAMYEIGQSTPAAEMRQLTPVEMLGMNLITSLDATDVLVSIESCRIATPAANCILAPGQKLASDSYPKPLVAKEPGMWLAVVRSVGACEPDCPEWISAEGQVDDAAPRRLETLLKELGDIKLPLVISSSEGDPIAAMLMGRVVRANGLDVAVGRTFFAGCKPNGKGCTGWQGDGRPYLGIAGSGGAECGESCLLVLSAGKTRLLGEGVPAGWGPSPALDAPIRNHYLVQMGVGPKVGDAAPGFGKLDEVALALLREGYLTTRSGSVQLLIDSGLCRTSPRPVNCRALQ</sequence>
<keyword evidence="1" id="KW-1133">Transmembrane helix</keyword>
<dbReference type="SUPFAM" id="SSF52096">
    <property type="entry name" value="ClpP/crotonase"/>
    <property type="match status" value="1"/>
</dbReference>
<dbReference type="Gene3D" id="3.90.226.10">
    <property type="entry name" value="2-enoyl-CoA Hydratase, Chain A, domain 1"/>
    <property type="match status" value="1"/>
</dbReference>
<keyword evidence="1" id="KW-0812">Transmembrane</keyword>
<evidence type="ECO:0000256" key="1">
    <source>
        <dbReference type="SAM" id="Phobius"/>
    </source>
</evidence>
<protein>
    <submittedName>
        <fullName evidence="2">Uncharacterized protein</fullName>
    </submittedName>
</protein>
<name>A0A9X1D4E3_9HYPH</name>
<proteinExistence type="predicted"/>
<evidence type="ECO:0000313" key="2">
    <source>
        <dbReference type="EMBL" id="MBT1154563.1"/>
    </source>
</evidence>
<dbReference type="AlphaFoldDB" id="A0A9X1D4E3"/>
<reference evidence="2" key="1">
    <citation type="journal article" date="2021" name="Microorganisms">
        <title>Phylogenomic Reconstruction and Metabolic Potential of the Genus Aminobacter.</title>
        <authorList>
            <person name="Artuso I."/>
            <person name="Turrini P."/>
            <person name="Pirolo M."/>
            <person name="Lugli G.A."/>
            <person name="Ventura M."/>
            <person name="Visca P."/>
        </authorList>
    </citation>
    <scope>NUCLEOTIDE SEQUENCE</scope>
    <source>
        <strain evidence="2">LMG 26462</strain>
    </source>
</reference>
<reference evidence="2" key="2">
    <citation type="submission" date="2021-03" db="EMBL/GenBank/DDBJ databases">
        <authorList>
            <person name="Artuso I."/>
            <person name="Turrini P."/>
            <person name="Pirolo M."/>
            <person name="Lugli G.A."/>
            <person name="Ventura M."/>
            <person name="Visca P."/>
        </authorList>
    </citation>
    <scope>NUCLEOTIDE SEQUENCE</scope>
    <source>
        <strain evidence="2">LMG 26462</strain>
    </source>
</reference>
<accession>A0A9X1D4E3</accession>
<dbReference type="Proteomes" id="UP001138921">
    <property type="component" value="Unassembled WGS sequence"/>
</dbReference>
<gene>
    <name evidence="2" type="ORF">J1C56_03065</name>
</gene>
<organism evidence="2 3">
    <name type="scientific">Aminobacter anthyllidis</name>
    <dbReference type="NCBI Taxonomy" id="1035067"/>
    <lineage>
        <taxon>Bacteria</taxon>
        <taxon>Pseudomonadati</taxon>
        <taxon>Pseudomonadota</taxon>
        <taxon>Alphaproteobacteria</taxon>
        <taxon>Hyphomicrobiales</taxon>
        <taxon>Phyllobacteriaceae</taxon>
        <taxon>Aminobacter</taxon>
    </lineage>
</organism>
<keyword evidence="3" id="KW-1185">Reference proteome</keyword>
<evidence type="ECO:0000313" key="3">
    <source>
        <dbReference type="Proteomes" id="UP001138921"/>
    </source>
</evidence>